<evidence type="ECO:0000313" key="3">
    <source>
        <dbReference type="EMBL" id="KAL2048404.1"/>
    </source>
</evidence>
<gene>
    <name evidence="3" type="ORF">N7G274_000315</name>
</gene>
<feature type="compositionally biased region" description="Polar residues" evidence="1">
    <location>
        <begin position="240"/>
        <end position="257"/>
    </location>
</feature>
<proteinExistence type="predicted"/>
<reference evidence="3 4" key="1">
    <citation type="submission" date="2024-09" db="EMBL/GenBank/DDBJ databases">
        <title>Rethinking Asexuality: The Enigmatic Case of Functional Sexual Genes in Lepraria (Stereocaulaceae).</title>
        <authorList>
            <person name="Doellman M."/>
            <person name="Sun Y."/>
            <person name="Barcenas-Pena A."/>
            <person name="Lumbsch H.T."/>
            <person name="Grewe F."/>
        </authorList>
    </citation>
    <scope>NUCLEOTIDE SEQUENCE [LARGE SCALE GENOMIC DNA]</scope>
    <source>
        <strain evidence="3 4">Mercado 3170</strain>
    </source>
</reference>
<feature type="transmembrane region" description="Helical" evidence="2">
    <location>
        <begin position="276"/>
        <end position="297"/>
    </location>
</feature>
<dbReference type="Proteomes" id="UP001590950">
    <property type="component" value="Unassembled WGS sequence"/>
</dbReference>
<feature type="region of interest" description="Disordered" evidence="1">
    <location>
        <begin position="536"/>
        <end position="572"/>
    </location>
</feature>
<feature type="transmembrane region" description="Helical" evidence="2">
    <location>
        <begin position="37"/>
        <end position="62"/>
    </location>
</feature>
<keyword evidence="2" id="KW-1133">Transmembrane helix</keyword>
<organism evidence="3 4">
    <name type="scientific">Stereocaulon virgatum</name>
    <dbReference type="NCBI Taxonomy" id="373712"/>
    <lineage>
        <taxon>Eukaryota</taxon>
        <taxon>Fungi</taxon>
        <taxon>Dikarya</taxon>
        <taxon>Ascomycota</taxon>
        <taxon>Pezizomycotina</taxon>
        <taxon>Lecanoromycetes</taxon>
        <taxon>OSLEUM clade</taxon>
        <taxon>Lecanoromycetidae</taxon>
        <taxon>Lecanorales</taxon>
        <taxon>Lecanorineae</taxon>
        <taxon>Stereocaulaceae</taxon>
        <taxon>Stereocaulon</taxon>
    </lineage>
</organism>
<feature type="transmembrane region" description="Helical" evidence="2">
    <location>
        <begin position="136"/>
        <end position="157"/>
    </location>
</feature>
<keyword evidence="2" id="KW-0472">Membrane</keyword>
<name>A0ABR4ARS0_9LECA</name>
<comment type="caution">
    <text evidence="3">The sequence shown here is derived from an EMBL/GenBank/DDBJ whole genome shotgun (WGS) entry which is preliminary data.</text>
</comment>
<accession>A0ABR4ARS0</accession>
<feature type="transmembrane region" description="Helical" evidence="2">
    <location>
        <begin position="336"/>
        <end position="360"/>
    </location>
</feature>
<feature type="transmembrane region" description="Helical" evidence="2">
    <location>
        <begin position="177"/>
        <end position="202"/>
    </location>
</feature>
<sequence>MPSSTAVELTKFLNHGLETSGKDLLRPHEKSLITRNICILVLIWAWIGTLASLIGATLSFTIGKPSLRGNIVTRLSSNASTYIPLLFSLAFTMLYEGTGLLHTASLRWSLWHEGRLHSNTNLRLFTSSRLKGPNSWYTNLVLITSIILCYVAVGQVLFNDEGLAGRNGRDPTNGSTFLEGIAFAALAIGLFCQSAITTWALICAKGTVASWESDPLNNALACLKSPPQRPDTVGEDNFGPRTSSLISSPTNPLSSPTVPLRRQANIYETSVSATRVMYGLWLVFLTTLVWAITIYFLTRAYGVPQRIGSGFLISSGILTINMLPKDADPPQAALDIFSLLFVFAFQTYLTVGLHCAELIVNVSRDEDAWRDANKLRGKGAQLSLSAVATAFASWKTIVLFLFKASVHWVFGRCMRGGGTSRTVDFYIGPLWILTTLTFALAAFGTFLAFHRPPGPQPAAYGQLETLAALIDDWADEGENLYWGDKGPGAQPGTRLAGTSGDKTRLGPINYEYLYQFMHARGVATSKELHLSDSIATVEETQAPDTEADIGESSPLVEMRPPSPTFHAKSPVQ</sequence>
<protein>
    <submittedName>
        <fullName evidence="3">Uncharacterized protein</fullName>
    </submittedName>
</protein>
<keyword evidence="4" id="KW-1185">Reference proteome</keyword>
<evidence type="ECO:0000313" key="4">
    <source>
        <dbReference type="Proteomes" id="UP001590950"/>
    </source>
</evidence>
<dbReference type="EMBL" id="JBEFKJ010000001">
    <property type="protein sequence ID" value="KAL2048404.1"/>
    <property type="molecule type" value="Genomic_DNA"/>
</dbReference>
<feature type="transmembrane region" description="Helical" evidence="2">
    <location>
        <begin position="423"/>
        <end position="449"/>
    </location>
</feature>
<feature type="transmembrane region" description="Helical" evidence="2">
    <location>
        <begin position="82"/>
        <end position="101"/>
    </location>
</feature>
<feature type="region of interest" description="Disordered" evidence="1">
    <location>
        <begin position="227"/>
        <end position="257"/>
    </location>
</feature>
<evidence type="ECO:0000256" key="2">
    <source>
        <dbReference type="SAM" id="Phobius"/>
    </source>
</evidence>
<evidence type="ECO:0000256" key="1">
    <source>
        <dbReference type="SAM" id="MobiDB-lite"/>
    </source>
</evidence>
<keyword evidence="2" id="KW-0812">Transmembrane</keyword>
<feature type="transmembrane region" description="Helical" evidence="2">
    <location>
        <begin position="380"/>
        <end position="402"/>
    </location>
</feature>